<evidence type="ECO:0000256" key="2">
    <source>
        <dbReference type="ARBA" id="ARBA00023098"/>
    </source>
</evidence>
<organism evidence="5">
    <name type="scientific">Timema cristinae</name>
    <name type="common">Walking stick</name>
    <dbReference type="NCBI Taxonomy" id="61476"/>
    <lineage>
        <taxon>Eukaryota</taxon>
        <taxon>Metazoa</taxon>
        <taxon>Ecdysozoa</taxon>
        <taxon>Arthropoda</taxon>
        <taxon>Hexapoda</taxon>
        <taxon>Insecta</taxon>
        <taxon>Pterygota</taxon>
        <taxon>Neoptera</taxon>
        <taxon>Polyneoptera</taxon>
        <taxon>Phasmatodea</taxon>
        <taxon>Timematodea</taxon>
        <taxon>Timematoidea</taxon>
        <taxon>Timematidae</taxon>
        <taxon>Timema</taxon>
    </lineage>
</organism>
<reference evidence="5" key="1">
    <citation type="submission" date="2020-11" db="EMBL/GenBank/DDBJ databases">
        <authorList>
            <person name="Tran Van P."/>
        </authorList>
    </citation>
    <scope>NUCLEOTIDE SEQUENCE</scope>
</reference>
<name>A0A7R9GYW0_TIMCR</name>
<gene>
    <name evidence="5" type="ORF">TCEB3V08_LOCUS6551</name>
</gene>
<feature type="region of interest" description="Disordered" evidence="3">
    <location>
        <begin position="419"/>
        <end position="439"/>
    </location>
</feature>
<dbReference type="SUPFAM" id="SSF53474">
    <property type="entry name" value="alpha/beta-Hydrolases"/>
    <property type="match status" value="1"/>
</dbReference>
<dbReference type="GO" id="GO:0016042">
    <property type="term" value="P:lipid catabolic process"/>
    <property type="evidence" value="ECO:0007669"/>
    <property type="project" value="UniProtKB-KW"/>
</dbReference>
<dbReference type="EMBL" id="OC318577">
    <property type="protein sequence ID" value="CAD7402545.1"/>
    <property type="molecule type" value="Genomic_DNA"/>
</dbReference>
<keyword evidence="2" id="KW-0443">Lipid metabolism</keyword>
<keyword evidence="1" id="KW-0442">Lipid degradation</keyword>
<evidence type="ECO:0000256" key="1">
    <source>
        <dbReference type="ARBA" id="ARBA00022963"/>
    </source>
</evidence>
<dbReference type="Pfam" id="PF00561">
    <property type="entry name" value="Abhydrolase_1"/>
    <property type="match status" value="1"/>
</dbReference>
<dbReference type="AlphaFoldDB" id="A0A7R9GYW0"/>
<feature type="domain" description="AB hydrolase-1" evidence="4">
    <location>
        <begin position="21"/>
        <end position="125"/>
    </location>
</feature>
<proteinExistence type="predicted"/>
<dbReference type="InterPro" id="IPR000073">
    <property type="entry name" value="AB_hydrolase_1"/>
</dbReference>
<evidence type="ECO:0000313" key="5">
    <source>
        <dbReference type="EMBL" id="CAD7402545.1"/>
    </source>
</evidence>
<accession>A0A7R9GYW0</accession>
<evidence type="ECO:0000259" key="4">
    <source>
        <dbReference type="Pfam" id="PF00561"/>
    </source>
</evidence>
<dbReference type="PANTHER" id="PTHR11005">
    <property type="entry name" value="LYSOSOMAL ACID LIPASE-RELATED"/>
    <property type="match status" value="1"/>
</dbReference>
<protein>
    <recommendedName>
        <fullName evidence="4">AB hydrolase-1 domain-containing protein</fullName>
    </recommendedName>
</protein>
<evidence type="ECO:0000256" key="3">
    <source>
        <dbReference type="SAM" id="MobiDB-lite"/>
    </source>
</evidence>
<dbReference type="InterPro" id="IPR029058">
    <property type="entry name" value="AB_hydrolase_fold"/>
</dbReference>
<feature type="compositionally biased region" description="Polar residues" evidence="3">
    <location>
        <begin position="429"/>
        <end position="439"/>
    </location>
</feature>
<dbReference type="Gene3D" id="3.40.50.1820">
    <property type="entry name" value="alpha/beta hydrolase"/>
    <property type="match status" value="2"/>
</dbReference>
<sequence>MCKNQDRCKKKVWPSALGFILADAGYDVWMGNARGNIYSRSHVSLSPRHSKFWNFSWDEMGLYDLPAALELSLEVTGQKQLYYIGHSMGTTMFFVLASSRPKYTATKVKAMFALAPVAFLEHAKSPIRILAPFSHDIEVYSRNPIEPFLEQMKHICEEYAGVPLVSTVGANAKSYMWHGKIRGDRRNAVGRSCRRGHALKKLIYAHRLEKNQLEKVKMLTSPEVNNSGEAEVALLAESQRRWEESEIGRRTFQLFPNFVERLESGYLEPSWDLLIAHFLGADEFLPRNTFLSFLSKFGCELTTTERKICENFIFLLCGFDAAEFNISMLPVILGHTPAGTSTRTMVHYAQLIRSDYFTNRYCLDLPPVGWICQENLWEGLGYRNKENGRPRSWKNWLNSWKTIPMELTDIARDPYRTRSRDPGLKGCPLSTSVTDDLKM</sequence>